<feature type="transmembrane region" description="Helical" evidence="1">
    <location>
        <begin position="143"/>
        <end position="171"/>
    </location>
</feature>
<feature type="transmembrane region" description="Helical" evidence="1">
    <location>
        <begin position="191"/>
        <end position="213"/>
    </location>
</feature>
<evidence type="ECO:0000313" key="2">
    <source>
        <dbReference type="EMBL" id="GAA3572545.1"/>
    </source>
</evidence>
<feature type="transmembrane region" description="Helical" evidence="1">
    <location>
        <begin position="83"/>
        <end position="104"/>
    </location>
</feature>
<accession>A0ABP6XTT4</accession>
<dbReference type="PANTHER" id="PTHR37305">
    <property type="entry name" value="INTEGRAL MEMBRANE PROTEIN-RELATED"/>
    <property type="match status" value="1"/>
</dbReference>
<evidence type="ECO:0000313" key="3">
    <source>
        <dbReference type="Proteomes" id="UP001500767"/>
    </source>
</evidence>
<sequence>MSAAEADVVVGGPAAPTDRLPRTGRALPLRFLRSELQIVFGRRRNLALLGVLAAIPVLLAIAIKVSSGGDDGGGGGGPGFFEAITSNGLFVAFAALAATLPLFLPLAVAAASGDAIAGEANQGTLRYLLTIPAGRTRLLLTKYAAVVIFGLAATALVALAGVVSGLALFGGGDVILLSGTTTSFLDGVGRLALSVLYLSACLAALGAIGMFVSTLTEQPIAAIVATIGVDVLMFILDSISQLSWLHPWLLVDRWTAFGDLLRDPVSTDLIGQGLLVSLAYAVVFLAAAWARFGSKDITS</sequence>
<comment type="caution">
    <text evidence="2">The sequence shown here is derived from an EMBL/GenBank/DDBJ whole genome shotgun (WGS) entry which is preliminary data.</text>
</comment>
<evidence type="ECO:0000256" key="1">
    <source>
        <dbReference type="SAM" id="Phobius"/>
    </source>
</evidence>
<dbReference type="PANTHER" id="PTHR37305:SF1">
    <property type="entry name" value="MEMBRANE PROTEIN"/>
    <property type="match status" value="1"/>
</dbReference>
<keyword evidence="3" id="KW-1185">Reference proteome</keyword>
<protein>
    <submittedName>
        <fullName evidence="2">ABC transporter permease</fullName>
    </submittedName>
</protein>
<keyword evidence="1" id="KW-0812">Transmembrane</keyword>
<proteinExistence type="predicted"/>
<feature type="transmembrane region" description="Helical" evidence="1">
    <location>
        <begin position="220"/>
        <end position="244"/>
    </location>
</feature>
<gene>
    <name evidence="2" type="ORF">GCM10022197_31630</name>
</gene>
<reference evidence="3" key="1">
    <citation type="journal article" date="2019" name="Int. J. Syst. Evol. Microbiol.">
        <title>The Global Catalogue of Microorganisms (GCM) 10K type strain sequencing project: providing services to taxonomists for standard genome sequencing and annotation.</title>
        <authorList>
            <consortium name="The Broad Institute Genomics Platform"/>
            <consortium name="The Broad Institute Genome Sequencing Center for Infectious Disease"/>
            <person name="Wu L."/>
            <person name="Ma J."/>
        </authorList>
    </citation>
    <scope>NUCLEOTIDE SEQUENCE [LARGE SCALE GENOMIC DNA]</scope>
    <source>
        <strain evidence="3">JCM 16540</strain>
    </source>
</reference>
<organism evidence="2 3">
    <name type="scientific">Microlunatus spumicola</name>
    <dbReference type="NCBI Taxonomy" id="81499"/>
    <lineage>
        <taxon>Bacteria</taxon>
        <taxon>Bacillati</taxon>
        <taxon>Actinomycetota</taxon>
        <taxon>Actinomycetes</taxon>
        <taxon>Propionibacteriales</taxon>
        <taxon>Propionibacteriaceae</taxon>
        <taxon>Microlunatus</taxon>
    </lineage>
</organism>
<dbReference type="RefSeq" id="WP_204913561.1">
    <property type="nucleotide sequence ID" value="NZ_BAAAYR010000004.1"/>
</dbReference>
<name>A0ABP6XTT4_9ACTN</name>
<keyword evidence="1" id="KW-1133">Transmembrane helix</keyword>
<feature type="transmembrane region" description="Helical" evidence="1">
    <location>
        <begin position="269"/>
        <end position="290"/>
    </location>
</feature>
<dbReference type="EMBL" id="BAAAYR010000004">
    <property type="protein sequence ID" value="GAA3572545.1"/>
    <property type="molecule type" value="Genomic_DNA"/>
</dbReference>
<dbReference type="Pfam" id="PF12730">
    <property type="entry name" value="ABC2_membrane_4"/>
    <property type="match status" value="1"/>
</dbReference>
<feature type="transmembrane region" description="Helical" evidence="1">
    <location>
        <begin position="46"/>
        <end position="63"/>
    </location>
</feature>
<keyword evidence="1" id="KW-0472">Membrane</keyword>
<dbReference type="Proteomes" id="UP001500767">
    <property type="component" value="Unassembled WGS sequence"/>
</dbReference>